<accession>A0AAD4QR93</accession>
<evidence type="ECO:0000313" key="3">
    <source>
        <dbReference type="Proteomes" id="UP001203297"/>
    </source>
</evidence>
<dbReference type="AlphaFoldDB" id="A0AAD4QR93"/>
<feature type="region of interest" description="Disordered" evidence="1">
    <location>
        <begin position="234"/>
        <end position="273"/>
    </location>
</feature>
<organism evidence="2 3">
    <name type="scientific">Multifurca ochricompacta</name>
    <dbReference type="NCBI Taxonomy" id="376703"/>
    <lineage>
        <taxon>Eukaryota</taxon>
        <taxon>Fungi</taxon>
        <taxon>Dikarya</taxon>
        <taxon>Basidiomycota</taxon>
        <taxon>Agaricomycotina</taxon>
        <taxon>Agaricomycetes</taxon>
        <taxon>Russulales</taxon>
        <taxon>Russulaceae</taxon>
        <taxon>Multifurca</taxon>
    </lineage>
</organism>
<sequence>MSSLPACALSMSIIIKRVQRHHLTGAFARVSDSPFIPPSSTNPIFFSASPRVIRLYAPLYHLWSHPLFHPTPYRPCPHCDAPLLSLFARTALITQLEEQRAYTLAEEAAQREREAEALRQAEGAFPTLNAAATGTTTIANSTAARGAHTGSGTGGGAMTTTTTTGASHRVLSLDAQTGRVRVIESYSTRSATLRSHETERGVDVAEAVVPPPPKEVEYVHVQRERATRWVDFKGDGGAKYVAPPPVHRAPQSERAGGKGKGKARERVVPSEAA</sequence>
<gene>
    <name evidence="2" type="ORF">B0F90DRAFT_963965</name>
</gene>
<reference evidence="2" key="1">
    <citation type="journal article" date="2022" name="New Phytol.">
        <title>Evolutionary transition to the ectomycorrhizal habit in the genomes of a hyperdiverse lineage of mushroom-forming fungi.</title>
        <authorList>
            <person name="Looney B."/>
            <person name="Miyauchi S."/>
            <person name="Morin E."/>
            <person name="Drula E."/>
            <person name="Courty P.E."/>
            <person name="Kohler A."/>
            <person name="Kuo A."/>
            <person name="LaButti K."/>
            <person name="Pangilinan J."/>
            <person name="Lipzen A."/>
            <person name="Riley R."/>
            <person name="Andreopoulos W."/>
            <person name="He G."/>
            <person name="Johnson J."/>
            <person name="Nolan M."/>
            <person name="Tritt A."/>
            <person name="Barry K.W."/>
            <person name="Grigoriev I.V."/>
            <person name="Nagy L.G."/>
            <person name="Hibbett D."/>
            <person name="Henrissat B."/>
            <person name="Matheny P.B."/>
            <person name="Labbe J."/>
            <person name="Martin F.M."/>
        </authorList>
    </citation>
    <scope>NUCLEOTIDE SEQUENCE</scope>
    <source>
        <strain evidence="2">BPL690</strain>
    </source>
</reference>
<evidence type="ECO:0000313" key="2">
    <source>
        <dbReference type="EMBL" id="KAI0306105.1"/>
    </source>
</evidence>
<dbReference type="Proteomes" id="UP001203297">
    <property type="component" value="Unassembled WGS sequence"/>
</dbReference>
<keyword evidence="3" id="KW-1185">Reference proteome</keyword>
<dbReference type="EMBL" id="WTXG01000004">
    <property type="protein sequence ID" value="KAI0306105.1"/>
    <property type="molecule type" value="Genomic_DNA"/>
</dbReference>
<name>A0AAD4QR93_9AGAM</name>
<proteinExistence type="predicted"/>
<comment type="caution">
    <text evidence="2">The sequence shown here is derived from an EMBL/GenBank/DDBJ whole genome shotgun (WGS) entry which is preliminary data.</text>
</comment>
<feature type="compositionally biased region" description="Basic and acidic residues" evidence="1">
    <location>
        <begin position="262"/>
        <end position="273"/>
    </location>
</feature>
<protein>
    <submittedName>
        <fullName evidence="2">Uncharacterized protein</fullName>
    </submittedName>
</protein>
<evidence type="ECO:0000256" key="1">
    <source>
        <dbReference type="SAM" id="MobiDB-lite"/>
    </source>
</evidence>